<dbReference type="InterPro" id="IPR024432">
    <property type="entry name" value="Put_RecE_PDDEXK-like_dom"/>
</dbReference>
<evidence type="ECO:0000259" key="1">
    <source>
        <dbReference type="Pfam" id="PF12684"/>
    </source>
</evidence>
<dbReference type="InterPro" id="IPR011604">
    <property type="entry name" value="PDDEXK-like_dom_sf"/>
</dbReference>
<protein>
    <submittedName>
        <fullName evidence="2">Exonuclease</fullName>
    </submittedName>
</protein>
<organism evidence="2">
    <name type="scientific">Myoviridae sp. ctplG2</name>
    <dbReference type="NCBI Taxonomy" id="2826700"/>
    <lineage>
        <taxon>Viruses</taxon>
        <taxon>Duplodnaviria</taxon>
        <taxon>Heunggongvirae</taxon>
        <taxon>Uroviricota</taxon>
        <taxon>Caudoviricetes</taxon>
    </lineage>
</organism>
<keyword evidence="2" id="KW-0269">Exonuclease</keyword>
<dbReference type="Gene3D" id="3.90.320.10">
    <property type="match status" value="1"/>
</dbReference>
<dbReference type="Pfam" id="PF12684">
    <property type="entry name" value="DUF3799"/>
    <property type="match status" value="1"/>
</dbReference>
<proteinExistence type="predicted"/>
<dbReference type="EMBL" id="BK014753">
    <property type="protein sequence ID" value="DAD74141.1"/>
    <property type="molecule type" value="Genomic_DNA"/>
</dbReference>
<evidence type="ECO:0000313" key="2">
    <source>
        <dbReference type="EMBL" id="DAD74141.1"/>
    </source>
</evidence>
<name>A0A8S5LVQ1_9CAUD</name>
<keyword evidence="2" id="KW-0378">Hydrolase</keyword>
<keyword evidence="2" id="KW-0540">Nuclease</keyword>
<accession>A0A8S5LVQ1</accession>
<feature type="domain" description="Putative exodeoxyribonuclease 8 PDDEXK-like" evidence="1">
    <location>
        <begin position="19"/>
        <end position="236"/>
    </location>
</feature>
<dbReference type="GO" id="GO:0004527">
    <property type="term" value="F:exonuclease activity"/>
    <property type="evidence" value="ECO:0007669"/>
    <property type="project" value="UniProtKB-KW"/>
</dbReference>
<sequence length="252" mass="29115">MILTNENYFSKEADMEYMSVSQFKAFEQCEAAALASVKGEWERPKTTALLVGSYVDAHFEGTLDVFRAQNPEIFTKQGSLKAEYKKAEEIINRIESDEEFMRYLNGEKQVIKTGEIEGVPIKIKIDVLHDDKIVDLKIMKDFAPVWKDGERKPWFSAWGYDLQGAVYQYIEGNNKPFILAAATKEPVTDLQGVEIPQEFLNERLNYFIGMVNHYDDIKKGLAEPIRCEHCDYCKATKKFKVVDARDLFYEME</sequence>
<reference evidence="2" key="1">
    <citation type="journal article" date="2021" name="Proc. Natl. Acad. Sci. U.S.A.">
        <title>A Catalog of Tens of Thousands of Viruses from Human Metagenomes Reveals Hidden Associations with Chronic Diseases.</title>
        <authorList>
            <person name="Tisza M.J."/>
            <person name="Buck C.B."/>
        </authorList>
    </citation>
    <scope>NUCLEOTIDE SEQUENCE</scope>
    <source>
        <strain evidence="2">CtplG2</strain>
    </source>
</reference>